<evidence type="ECO:0000313" key="3">
    <source>
        <dbReference type="Proteomes" id="UP000031443"/>
    </source>
</evidence>
<feature type="region of interest" description="Disordered" evidence="1">
    <location>
        <begin position="116"/>
        <end position="138"/>
    </location>
</feature>
<accession>M7B7Q0</accession>
<keyword evidence="3" id="KW-1185">Reference proteome</keyword>
<gene>
    <name evidence="2" type="ORF">UY3_14664</name>
</gene>
<evidence type="ECO:0000256" key="1">
    <source>
        <dbReference type="SAM" id="MobiDB-lite"/>
    </source>
</evidence>
<reference evidence="3" key="1">
    <citation type="journal article" date="2013" name="Nat. Genet.">
        <title>The draft genomes of soft-shell turtle and green sea turtle yield insights into the development and evolution of the turtle-specific body plan.</title>
        <authorList>
            <person name="Wang Z."/>
            <person name="Pascual-Anaya J."/>
            <person name="Zadissa A."/>
            <person name="Li W."/>
            <person name="Niimura Y."/>
            <person name="Huang Z."/>
            <person name="Li C."/>
            <person name="White S."/>
            <person name="Xiong Z."/>
            <person name="Fang D."/>
            <person name="Wang B."/>
            <person name="Ming Y."/>
            <person name="Chen Y."/>
            <person name="Zheng Y."/>
            <person name="Kuraku S."/>
            <person name="Pignatelli M."/>
            <person name="Herrero J."/>
            <person name="Beal K."/>
            <person name="Nozawa M."/>
            <person name="Li Q."/>
            <person name="Wang J."/>
            <person name="Zhang H."/>
            <person name="Yu L."/>
            <person name="Shigenobu S."/>
            <person name="Wang J."/>
            <person name="Liu J."/>
            <person name="Flicek P."/>
            <person name="Searle S."/>
            <person name="Wang J."/>
            <person name="Kuratani S."/>
            <person name="Yin Y."/>
            <person name="Aken B."/>
            <person name="Zhang G."/>
            <person name="Irie N."/>
        </authorList>
    </citation>
    <scope>NUCLEOTIDE SEQUENCE [LARGE SCALE GENOMIC DNA]</scope>
</reference>
<protein>
    <submittedName>
        <fullName evidence="2">Uncharacterized protein</fullName>
    </submittedName>
</protein>
<dbReference type="AlphaFoldDB" id="M7B7Q0"/>
<sequence length="138" mass="14787">MGLTFCAFLPRSKLIPVTSASGRAPCRSSAAAVVGSAAVVSHGKKTLRCGKKIHHRDKMNLHYYGKKTHRCGKRILRSHGKRIHCCGSGLVCGSGLSPGGSTSFCSLGNPERKRQPSLSACEDKRNHYGKPASFQHGI</sequence>
<organism evidence="2 3">
    <name type="scientific">Chelonia mydas</name>
    <name type="common">Green sea-turtle</name>
    <name type="synonym">Chelonia agassizi</name>
    <dbReference type="NCBI Taxonomy" id="8469"/>
    <lineage>
        <taxon>Eukaryota</taxon>
        <taxon>Metazoa</taxon>
        <taxon>Chordata</taxon>
        <taxon>Craniata</taxon>
        <taxon>Vertebrata</taxon>
        <taxon>Euteleostomi</taxon>
        <taxon>Archelosauria</taxon>
        <taxon>Testudinata</taxon>
        <taxon>Testudines</taxon>
        <taxon>Cryptodira</taxon>
        <taxon>Durocryptodira</taxon>
        <taxon>Americhelydia</taxon>
        <taxon>Chelonioidea</taxon>
        <taxon>Cheloniidae</taxon>
        <taxon>Chelonia</taxon>
    </lineage>
</organism>
<proteinExistence type="predicted"/>
<evidence type="ECO:0000313" key="2">
    <source>
        <dbReference type="EMBL" id="EMP28188.1"/>
    </source>
</evidence>
<dbReference type="Proteomes" id="UP000031443">
    <property type="component" value="Unassembled WGS sequence"/>
</dbReference>
<dbReference type="EMBL" id="KB565118">
    <property type="protein sequence ID" value="EMP28188.1"/>
    <property type="molecule type" value="Genomic_DNA"/>
</dbReference>
<name>M7B7Q0_CHEMY</name>